<evidence type="ECO:0000313" key="6">
    <source>
        <dbReference type="EMBL" id="SPQ98896.1"/>
    </source>
</evidence>
<organism evidence="5 7">
    <name type="scientific">Plasmodiophora brassicae</name>
    <name type="common">Clubroot disease agent</name>
    <dbReference type="NCBI Taxonomy" id="37360"/>
    <lineage>
        <taxon>Eukaryota</taxon>
        <taxon>Sar</taxon>
        <taxon>Rhizaria</taxon>
        <taxon>Endomyxa</taxon>
        <taxon>Phytomyxea</taxon>
        <taxon>Plasmodiophorida</taxon>
        <taxon>Plasmodiophoridae</taxon>
        <taxon>Plasmodiophora</taxon>
    </lineage>
</organism>
<evidence type="ECO:0000313" key="7">
    <source>
        <dbReference type="Proteomes" id="UP000039324"/>
    </source>
</evidence>
<dbReference type="GO" id="GO:0005778">
    <property type="term" value="C:peroxisomal membrane"/>
    <property type="evidence" value="ECO:0007669"/>
    <property type="project" value="UniProtKB-SubCell"/>
</dbReference>
<evidence type="ECO:0000256" key="2">
    <source>
        <dbReference type="ARBA" id="ARBA00023136"/>
    </source>
</evidence>
<dbReference type="Pfam" id="PF05648">
    <property type="entry name" value="PEX11"/>
    <property type="match status" value="1"/>
</dbReference>
<dbReference type="PANTHER" id="PTHR12652:SF50">
    <property type="entry name" value="PEROXIN 11"/>
    <property type="match status" value="1"/>
</dbReference>
<dbReference type="AlphaFoldDB" id="A0A0G4J429"/>
<dbReference type="STRING" id="37360.A0A0G4J429"/>
<sequence>MSSSLDRVVAFLNTTTGRDAATRMLQYAVKALIWTDTAAAASTPLGKLYAAVSMSRKVLRLSRSLALLNEVDSRVPSTDANGRLLERARWFLHVFYIADHVIWLERLGALAIPPRAHDFVLTVKMLTWLARTACIGMYNAQCLARHPHLKERLPDDDPLEEAGAVAARDFGVCSRAVVCACLDALVIIHLLGWPGALHRIPSGLFGLLGAVSSAISLYDSATIQEPII</sequence>
<reference evidence="5 7" key="1">
    <citation type="submission" date="2015-02" db="EMBL/GenBank/DDBJ databases">
        <authorList>
            <person name="Chooi Y.-H."/>
        </authorList>
    </citation>
    <scope>NUCLEOTIDE SEQUENCE [LARGE SCALE GENOMIC DNA]</scope>
    <source>
        <strain evidence="5">E3</strain>
    </source>
</reference>
<dbReference type="Proteomes" id="UP000039324">
    <property type="component" value="Unassembled WGS sequence"/>
</dbReference>
<dbReference type="EMBL" id="OVEO01000010">
    <property type="protein sequence ID" value="SPQ98896.1"/>
    <property type="molecule type" value="Genomic_DNA"/>
</dbReference>
<evidence type="ECO:0000256" key="4">
    <source>
        <dbReference type="ARBA" id="ARBA00046271"/>
    </source>
</evidence>
<protein>
    <submittedName>
        <fullName evidence="5">Uncharacterized protein</fullName>
    </submittedName>
</protein>
<keyword evidence="7" id="KW-1185">Reference proteome</keyword>
<dbReference type="Proteomes" id="UP000290189">
    <property type="component" value="Unassembled WGS sequence"/>
</dbReference>
<keyword evidence="6" id="KW-0496">Mitochondrion</keyword>
<dbReference type="EMBL" id="CDSF01000122">
    <property type="protein sequence ID" value="CEP02041.1"/>
    <property type="molecule type" value="Genomic_DNA"/>
</dbReference>
<keyword evidence="1" id="KW-0962">Peroxisome biogenesis</keyword>
<dbReference type="PANTHER" id="PTHR12652">
    <property type="entry name" value="PEROXISOMAL BIOGENESIS FACTOR 11"/>
    <property type="match status" value="1"/>
</dbReference>
<dbReference type="GO" id="GO:0016559">
    <property type="term" value="P:peroxisome fission"/>
    <property type="evidence" value="ECO:0007669"/>
    <property type="project" value="InterPro"/>
</dbReference>
<keyword evidence="3" id="KW-0576">Peroxisome</keyword>
<evidence type="ECO:0000256" key="1">
    <source>
        <dbReference type="ARBA" id="ARBA00022593"/>
    </source>
</evidence>
<gene>
    <name evidence="5" type="ORF">PBRA_002306</name>
    <name evidence="6" type="ORF">PLBR_LOCUS6111</name>
</gene>
<name>A0A0G4J429_PLABS</name>
<evidence type="ECO:0000313" key="5">
    <source>
        <dbReference type="EMBL" id="CEP02041.1"/>
    </source>
</evidence>
<dbReference type="InterPro" id="IPR008733">
    <property type="entry name" value="PEX11"/>
</dbReference>
<keyword evidence="2" id="KW-0472">Membrane</keyword>
<comment type="subcellular location">
    <subcellularLocation>
        <location evidence="4">Peroxisome membrane</location>
    </subcellularLocation>
</comment>
<evidence type="ECO:0000256" key="3">
    <source>
        <dbReference type="ARBA" id="ARBA00023140"/>
    </source>
</evidence>
<geneLocation type="mitochondrion" evidence="6"/>
<reference evidence="6 8" key="2">
    <citation type="submission" date="2018-03" db="EMBL/GenBank/DDBJ databases">
        <authorList>
            <person name="Fogelqvist J."/>
        </authorList>
    </citation>
    <scope>NUCLEOTIDE SEQUENCE [LARGE SCALE GENOMIC DNA]</scope>
</reference>
<evidence type="ECO:0000313" key="8">
    <source>
        <dbReference type="Proteomes" id="UP000290189"/>
    </source>
</evidence>
<accession>A0A0G4J429</accession>
<proteinExistence type="predicted"/>
<dbReference type="OrthoDB" id="411017at2759"/>